<accession>A0A1W0WUN8</accession>
<name>A0A1W0WUN8_HYPEX</name>
<evidence type="ECO:0000313" key="2">
    <source>
        <dbReference type="Proteomes" id="UP000192578"/>
    </source>
</evidence>
<dbReference type="AlphaFoldDB" id="A0A1W0WUN8"/>
<gene>
    <name evidence="1" type="ORF">BV898_06989</name>
</gene>
<evidence type="ECO:0000313" key="1">
    <source>
        <dbReference type="EMBL" id="OQV18929.1"/>
    </source>
</evidence>
<keyword evidence="2" id="KW-1185">Reference proteome</keyword>
<reference evidence="2" key="1">
    <citation type="submission" date="2017-01" db="EMBL/GenBank/DDBJ databases">
        <title>Comparative genomics of anhydrobiosis in the tardigrade Hypsibius dujardini.</title>
        <authorList>
            <person name="Yoshida Y."/>
            <person name="Koutsovoulos G."/>
            <person name="Laetsch D."/>
            <person name="Stevens L."/>
            <person name="Kumar S."/>
            <person name="Horikawa D."/>
            <person name="Ishino K."/>
            <person name="Komine S."/>
            <person name="Tomita M."/>
            <person name="Blaxter M."/>
            <person name="Arakawa K."/>
        </authorList>
    </citation>
    <scope>NUCLEOTIDE SEQUENCE [LARGE SCALE GENOMIC DNA]</scope>
    <source>
        <strain evidence="2">Z151</strain>
    </source>
</reference>
<protein>
    <submittedName>
        <fullName evidence="1">Uncharacterized protein</fullName>
    </submittedName>
</protein>
<organism evidence="1 2">
    <name type="scientific">Hypsibius exemplaris</name>
    <name type="common">Freshwater tardigrade</name>
    <dbReference type="NCBI Taxonomy" id="2072580"/>
    <lineage>
        <taxon>Eukaryota</taxon>
        <taxon>Metazoa</taxon>
        <taxon>Ecdysozoa</taxon>
        <taxon>Tardigrada</taxon>
        <taxon>Eutardigrada</taxon>
        <taxon>Parachela</taxon>
        <taxon>Hypsibioidea</taxon>
        <taxon>Hypsibiidae</taxon>
        <taxon>Hypsibius</taxon>
    </lineage>
</organism>
<dbReference type="Proteomes" id="UP000192578">
    <property type="component" value="Unassembled WGS sequence"/>
</dbReference>
<proteinExistence type="predicted"/>
<sequence length="195" mass="22042">MFASEVNTWTENTVVDRRRSAVTASLALTHTLPKTRGKRKIRITTASKRVRRLINRTLAGTNTVAASATICIYFPLSIIGPENNWACLRLLGVAPPSGRDSAFWARLRLLGVTSPSGRDFTFWAWLRLLGVAPPSGVTPPLLTSPQLIQFDSAWWLWLQDPGDLRFDRQPHCEPRFFDHHTHISRKSRAKDETIQ</sequence>
<dbReference type="EMBL" id="MTYJ01000044">
    <property type="protein sequence ID" value="OQV18929.1"/>
    <property type="molecule type" value="Genomic_DNA"/>
</dbReference>
<comment type="caution">
    <text evidence="1">The sequence shown here is derived from an EMBL/GenBank/DDBJ whole genome shotgun (WGS) entry which is preliminary data.</text>
</comment>